<organism evidence="2 3">
    <name type="scientific">Riccia sorocarpa</name>
    <dbReference type="NCBI Taxonomy" id="122646"/>
    <lineage>
        <taxon>Eukaryota</taxon>
        <taxon>Viridiplantae</taxon>
        <taxon>Streptophyta</taxon>
        <taxon>Embryophyta</taxon>
        <taxon>Marchantiophyta</taxon>
        <taxon>Marchantiopsida</taxon>
        <taxon>Marchantiidae</taxon>
        <taxon>Marchantiales</taxon>
        <taxon>Ricciaceae</taxon>
        <taxon>Riccia</taxon>
    </lineage>
</organism>
<feature type="region of interest" description="Disordered" evidence="1">
    <location>
        <begin position="176"/>
        <end position="203"/>
    </location>
</feature>
<proteinExistence type="predicted"/>
<protein>
    <submittedName>
        <fullName evidence="2">Uncharacterized protein</fullName>
    </submittedName>
</protein>
<dbReference type="EMBL" id="JBJQOH010000004">
    <property type="protein sequence ID" value="KAL3688927.1"/>
    <property type="molecule type" value="Genomic_DNA"/>
</dbReference>
<gene>
    <name evidence="2" type="ORF">R1sor_015236</name>
</gene>
<accession>A0ABD3HEE6</accession>
<name>A0ABD3HEE6_9MARC</name>
<evidence type="ECO:0000256" key="1">
    <source>
        <dbReference type="SAM" id="MobiDB-lite"/>
    </source>
</evidence>
<dbReference type="AlphaFoldDB" id="A0ABD3HEE6"/>
<reference evidence="2 3" key="1">
    <citation type="submission" date="2024-09" db="EMBL/GenBank/DDBJ databases">
        <title>Chromosome-scale assembly of Riccia sorocarpa.</title>
        <authorList>
            <person name="Paukszto L."/>
        </authorList>
    </citation>
    <scope>NUCLEOTIDE SEQUENCE [LARGE SCALE GENOMIC DNA]</scope>
    <source>
        <strain evidence="2">LP-2024</strain>
        <tissue evidence="2">Aerial parts of the thallus</tissue>
    </source>
</reference>
<comment type="caution">
    <text evidence="2">The sequence shown here is derived from an EMBL/GenBank/DDBJ whole genome shotgun (WGS) entry which is preliminary data.</text>
</comment>
<dbReference type="Proteomes" id="UP001633002">
    <property type="component" value="Unassembled WGS sequence"/>
</dbReference>
<evidence type="ECO:0000313" key="3">
    <source>
        <dbReference type="Proteomes" id="UP001633002"/>
    </source>
</evidence>
<evidence type="ECO:0000313" key="2">
    <source>
        <dbReference type="EMBL" id="KAL3688927.1"/>
    </source>
</evidence>
<sequence length="445" mass="49877">MARMDSGTLQMFQTFALLFQQEQQAAKQQRQEESRIVAGLRKVADRCDDFDEWNVSSFLLRYTTAMKEFQIPEEEMIRCFKILTVDYVRPEVVEVKEACGSTWDAYQRGLRQQFANRDVEGWADDDLSLEVVDESPDAVEGFGLGGSITREDCVGIFEGNLNIEAEEQDIQGGNDVCEKESQTNSADSEEAEANDLESFGKEDSMNLEHDLDDVGVLVSQLGVEGLEGSRVLLQTDDGKEEMEEIGLHVQGDAKVEVIEVKEESQFIGEELPTSEGLLATNEDTQEEDIACTRSRKVHSLEEKDIGNLEEVLDDDSALVSQLGMDEIQCSQVLLQTNDGKEEPRKMGLQIQVDVNGDTRESTEDSKLIQRAIQVGERFMGALEDIQGLVRAEGPDLKEKWFGNVSKELGFGHEGFTTPIGGMTEVEYVQDFHYRIKKIWLRVGVG</sequence>
<keyword evidence="3" id="KW-1185">Reference proteome</keyword>